<gene>
    <name evidence="2" type="ORF">KCG34_23230</name>
</gene>
<keyword evidence="3" id="KW-1185">Reference proteome</keyword>
<organism evidence="2 3">
    <name type="scientific">Phenylobacterium montanum</name>
    <dbReference type="NCBI Taxonomy" id="2823693"/>
    <lineage>
        <taxon>Bacteria</taxon>
        <taxon>Pseudomonadati</taxon>
        <taxon>Pseudomonadota</taxon>
        <taxon>Alphaproteobacteria</taxon>
        <taxon>Caulobacterales</taxon>
        <taxon>Caulobacteraceae</taxon>
        <taxon>Phenylobacterium</taxon>
    </lineage>
</organism>
<keyword evidence="2" id="KW-0808">Transferase</keyword>
<dbReference type="PANTHER" id="PTHR48228">
    <property type="entry name" value="SUCCINYL-COA--D-CITRAMALATE COA-TRANSFERASE"/>
    <property type="match status" value="1"/>
</dbReference>
<protein>
    <submittedName>
        <fullName evidence="2">CoA transferase</fullName>
    </submittedName>
</protein>
<proteinExistence type="predicted"/>
<dbReference type="Gene3D" id="3.30.1540.10">
    <property type="entry name" value="formyl-coa transferase, domain 3"/>
    <property type="match status" value="1"/>
</dbReference>
<dbReference type="PANTHER" id="PTHR48228:SF2">
    <property type="entry name" value="E-CINNAMOYL-COA:R-PHENYLLACTATE COA TRANSFERASE LARGE SUBUNIT"/>
    <property type="match status" value="1"/>
</dbReference>
<feature type="region of interest" description="Disordered" evidence="1">
    <location>
        <begin position="345"/>
        <end position="371"/>
    </location>
</feature>
<dbReference type="InterPro" id="IPR044855">
    <property type="entry name" value="CoA-Trfase_III_dom3_sf"/>
</dbReference>
<evidence type="ECO:0000313" key="2">
    <source>
        <dbReference type="EMBL" id="QUD87919.1"/>
    </source>
</evidence>
<dbReference type="SUPFAM" id="SSF89796">
    <property type="entry name" value="CoA-transferase family III (CaiB/BaiF)"/>
    <property type="match status" value="1"/>
</dbReference>
<evidence type="ECO:0000256" key="1">
    <source>
        <dbReference type="SAM" id="MobiDB-lite"/>
    </source>
</evidence>
<dbReference type="AlphaFoldDB" id="A0A975FZC0"/>
<dbReference type="InterPro" id="IPR003673">
    <property type="entry name" value="CoA-Trfase_fam_III"/>
</dbReference>
<dbReference type="RefSeq" id="WP_211937970.1">
    <property type="nucleotide sequence ID" value="NZ_CP073078.1"/>
</dbReference>
<dbReference type="InterPro" id="IPR023606">
    <property type="entry name" value="CoA-Trfase_III_dom_1_sf"/>
</dbReference>
<dbReference type="KEGG" id="caul:KCG34_23230"/>
<reference evidence="2" key="1">
    <citation type="submission" date="2021-04" db="EMBL/GenBank/DDBJ databases">
        <title>The complete genome sequence of Caulobacter sp. S6.</title>
        <authorList>
            <person name="Tang Y."/>
            <person name="Ouyang W."/>
            <person name="Liu Q."/>
            <person name="Huang B."/>
            <person name="Guo Z."/>
            <person name="Lei P."/>
        </authorList>
    </citation>
    <scope>NUCLEOTIDE SEQUENCE</scope>
    <source>
        <strain evidence="2">S6</strain>
    </source>
</reference>
<accession>A0A975FZC0</accession>
<dbReference type="InterPro" id="IPR050509">
    <property type="entry name" value="CoA-transferase_III"/>
</dbReference>
<dbReference type="Proteomes" id="UP000676409">
    <property type="component" value="Chromosome"/>
</dbReference>
<sequence>MLEGLKVVELANYIAGPATGAVLADWGADVIKVESPAGDPHRRFFAHLTDGSEGNPVFDMDNRGKRSAVLDITTEAGREAMLRLFEQADVFVTNVRPAALKRAGLDYEAVAARCPRLIYASITGYGLEGPEADKPGFDVAAFWARSAMASLTAPKGMEPFPLRTGVGDHTCALATVSAILAAVIERGRTGHGRLVENSLIRTGVYAMSTDLAIQLKMGRIASTRPREQAISPLANFFRTSDGRWLCVVPRENGADWPNIARAARVEAHVDDERFASGRARRANAAALVGLMDEAFAQMTQAEAGARLDAEDVVWAPIATPAELSQDPQAEAAGCFVAMPDGHGGTYRAPASPARFPGADDGPKGPAPGHGQHTREILAEIGFAGAEIEAMFKEGAAA</sequence>
<dbReference type="Pfam" id="PF02515">
    <property type="entry name" value="CoA_transf_3"/>
    <property type="match status" value="1"/>
</dbReference>
<dbReference type="EMBL" id="CP073078">
    <property type="protein sequence ID" value="QUD87919.1"/>
    <property type="molecule type" value="Genomic_DNA"/>
</dbReference>
<dbReference type="Gene3D" id="3.40.50.10540">
    <property type="entry name" value="Crotonobetainyl-coa:carnitine coa-transferase, domain 1"/>
    <property type="match status" value="1"/>
</dbReference>
<name>A0A975FZC0_9CAUL</name>
<evidence type="ECO:0000313" key="3">
    <source>
        <dbReference type="Proteomes" id="UP000676409"/>
    </source>
</evidence>
<dbReference type="GO" id="GO:0016740">
    <property type="term" value="F:transferase activity"/>
    <property type="evidence" value="ECO:0007669"/>
    <property type="project" value="UniProtKB-KW"/>
</dbReference>